<dbReference type="AlphaFoldDB" id="A0AAD4UP81"/>
<protein>
    <submittedName>
        <fullName evidence="2">Uncharacterized protein</fullName>
    </submittedName>
</protein>
<dbReference type="PANTHER" id="PTHR47150">
    <property type="entry name" value="OS12G0169200 PROTEIN"/>
    <property type="match status" value="1"/>
</dbReference>
<dbReference type="EMBL" id="JAJFAZ020000095">
    <property type="protein sequence ID" value="KAI5311015.1"/>
    <property type="molecule type" value="Genomic_DNA"/>
</dbReference>
<evidence type="ECO:0000313" key="3">
    <source>
        <dbReference type="Proteomes" id="UP001054821"/>
    </source>
</evidence>
<accession>A0AAD4UP81</accession>
<name>A0AAD4UP81_PRUDU</name>
<feature type="region of interest" description="Disordered" evidence="1">
    <location>
        <begin position="1"/>
        <end position="27"/>
    </location>
</feature>
<evidence type="ECO:0000256" key="1">
    <source>
        <dbReference type="SAM" id="MobiDB-lite"/>
    </source>
</evidence>
<dbReference type="Proteomes" id="UP001054821">
    <property type="component" value="Unassembled WGS sequence"/>
</dbReference>
<reference evidence="2 3" key="1">
    <citation type="journal article" date="2022" name="G3 (Bethesda)">
        <title>Whole-genome sequence and methylome profiling of the almond [Prunus dulcis (Mill.) D.A. Webb] cultivar 'Nonpareil'.</title>
        <authorList>
            <person name="D'Amico-Willman K.M."/>
            <person name="Ouma W.Z."/>
            <person name="Meulia T."/>
            <person name="Sideli G.M."/>
            <person name="Gradziel T.M."/>
            <person name="Fresnedo-Ramirez J."/>
        </authorList>
    </citation>
    <scope>NUCLEOTIDE SEQUENCE [LARGE SCALE GENOMIC DNA]</scope>
    <source>
        <strain evidence="2">Clone GOH B32 T37-40</strain>
    </source>
</reference>
<comment type="caution">
    <text evidence="2">The sequence shown here is derived from an EMBL/GenBank/DDBJ whole genome shotgun (WGS) entry which is preliminary data.</text>
</comment>
<dbReference type="PANTHER" id="PTHR47150:SF5">
    <property type="entry name" value="OS07G0546750 PROTEIN"/>
    <property type="match status" value="1"/>
</dbReference>
<gene>
    <name evidence="2" type="ORF">L3X38_026304</name>
</gene>
<organism evidence="2 3">
    <name type="scientific">Prunus dulcis</name>
    <name type="common">Almond</name>
    <name type="synonym">Amygdalus dulcis</name>
    <dbReference type="NCBI Taxonomy" id="3755"/>
    <lineage>
        <taxon>Eukaryota</taxon>
        <taxon>Viridiplantae</taxon>
        <taxon>Streptophyta</taxon>
        <taxon>Embryophyta</taxon>
        <taxon>Tracheophyta</taxon>
        <taxon>Spermatophyta</taxon>
        <taxon>Magnoliopsida</taxon>
        <taxon>eudicotyledons</taxon>
        <taxon>Gunneridae</taxon>
        <taxon>Pentapetalae</taxon>
        <taxon>rosids</taxon>
        <taxon>fabids</taxon>
        <taxon>Rosales</taxon>
        <taxon>Rosaceae</taxon>
        <taxon>Amygdaloideae</taxon>
        <taxon>Amygdaleae</taxon>
        <taxon>Prunus</taxon>
    </lineage>
</organism>
<evidence type="ECO:0000313" key="2">
    <source>
        <dbReference type="EMBL" id="KAI5311015.1"/>
    </source>
</evidence>
<proteinExistence type="predicted"/>
<sequence length="123" mass="13942">MAVGMLHQSSQGHRGSQVGLGPNVDKHRHSRSKSLLEDYFIPNSCTLVLIFEGRYRMHPHLFNKIMHDVRNYDAYFVQKYDAVGVLGLLQEQKLTSSLRILAFGTSADKVDEIARKRKSTILG</sequence>
<keyword evidence="3" id="KW-1185">Reference proteome</keyword>